<dbReference type="GO" id="GO:0005886">
    <property type="term" value="C:plasma membrane"/>
    <property type="evidence" value="ECO:0007669"/>
    <property type="project" value="UniProtKB-SubCell"/>
</dbReference>
<keyword evidence="25" id="KW-1185">Reference proteome</keyword>
<evidence type="ECO:0000256" key="17">
    <source>
        <dbReference type="PIRSR" id="PIRSR634016-4"/>
    </source>
</evidence>
<dbReference type="GO" id="GO:0042277">
    <property type="term" value="F:peptide binding"/>
    <property type="evidence" value="ECO:0007669"/>
    <property type="project" value="TreeGrafter"/>
</dbReference>
<dbReference type="PhylomeDB" id="B3LV63"/>
<keyword evidence="6 18" id="KW-0645">Protease</keyword>
<evidence type="ECO:0000256" key="11">
    <source>
        <dbReference type="ARBA" id="ARBA00023049"/>
    </source>
</evidence>
<evidence type="ECO:0000256" key="15">
    <source>
        <dbReference type="PIRSR" id="PIRSR634016-1"/>
    </source>
</evidence>
<dbReference type="MEROPS" id="M01.A13"/>
<evidence type="ECO:0000256" key="18">
    <source>
        <dbReference type="RuleBase" id="RU364040"/>
    </source>
</evidence>
<dbReference type="PANTHER" id="PTHR11533:SF290">
    <property type="entry name" value="AMINOPEPTIDASE"/>
    <property type="match status" value="1"/>
</dbReference>
<dbReference type="GO" id="GO:0070006">
    <property type="term" value="F:metalloaminopeptidase activity"/>
    <property type="evidence" value="ECO:0007669"/>
    <property type="project" value="TreeGrafter"/>
</dbReference>
<dbReference type="InterPro" id="IPR042097">
    <property type="entry name" value="Aminopeptidase_N-like_N_sf"/>
</dbReference>
<dbReference type="InterPro" id="IPR045357">
    <property type="entry name" value="Aminopeptidase_N-like_N"/>
</dbReference>
<evidence type="ECO:0000256" key="1">
    <source>
        <dbReference type="ARBA" id="ARBA00004609"/>
    </source>
</evidence>
<dbReference type="Gene3D" id="2.60.40.1730">
    <property type="entry name" value="tricorn interacting facor f3 domain"/>
    <property type="match status" value="1"/>
</dbReference>
<dbReference type="CDD" id="cd09601">
    <property type="entry name" value="M1_APN-Q_like"/>
    <property type="match status" value="1"/>
</dbReference>
<dbReference type="Pfam" id="PF11838">
    <property type="entry name" value="ERAP1_C"/>
    <property type="match status" value="1"/>
</dbReference>
<evidence type="ECO:0000259" key="23">
    <source>
        <dbReference type="Pfam" id="PF17900"/>
    </source>
</evidence>
<dbReference type="OrthoDB" id="510539at2759"/>
<proteinExistence type="inferred from homology"/>
<accession>B3LV63</accession>
<evidence type="ECO:0000256" key="12">
    <source>
        <dbReference type="ARBA" id="ARBA00023136"/>
    </source>
</evidence>
<dbReference type="InterPro" id="IPR014782">
    <property type="entry name" value="Peptidase_M1_dom"/>
</dbReference>
<evidence type="ECO:0000256" key="16">
    <source>
        <dbReference type="PIRSR" id="PIRSR634016-3"/>
    </source>
</evidence>
<dbReference type="EMBL" id="CH902617">
    <property type="protein sequence ID" value="EDV42535.1"/>
    <property type="molecule type" value="Genomic_DNA"/>
</dbReference>
<dbReference type="Pfam" id="PF01433">
    <property type="entry name" value="Peptidase_M1"/>
    <property type="match status" value="1"/>
</dbReference>
<keyword evidence="4" id="KW-1003">Cell membrane</keyword>
<evidence type="ECO:0000256" key="10">
    <source>
        <dbReference type="ARBA" id="ARBA00022833"/>
    </source>
</evidence>
<feature type="signal peptide" evidence="20">
    <location>
        <begin position="1"/>
        <end position="18"/>
    </location>
</feature>
<dbReference type="OMA" id="VFGDENW"/>
<feature type="region of interest" description="Disordered" evidence="19">
    <location>
        <begin position="31"/>
        <end position="56"/>
    </location>
</feature>
<dbReference type="GO" id="GO:0098552">
    <property type="term" value="C:side of membrane"/>
    <property type="evidence" value="ECO:0007669"/>
    <property type="project" value="UniProtKB-KW"/>
</dbReference>
<keyword evidence="13" id="KW-0325">Glycoprotein</keyword>
<dbReference type="Gene3D" id="2.60.40.1910">
    <property type="match status" value="1"/>
</dbReference>
<evidence type="ECO:0000256" key="7">
    <source>
        <dbReference type="ARBA" id="ARBA00022723"/>
    </source>
</evidence>
<evidence type="ECO:0000256" key="19">
    <source>
        <dbReference type="SAM" id="MobiDB-lite"/>
    </source>
</evidence>
<dbReference type="eggNOG" id="KOG1046">
    <property type="taxonomic scope" value="Eukaryota"/>
</dbReference>
<dbReference type="Pfam" id="PF17900">
    <property type="entry name" value="Peptidase_M1_N"/>
    <property type="match status" value="1"/>
</dbReference>
<reference evidence="24 25" key="1">
    <citation type="journal article" date="2007" name="Nature">
        <title>Evolution of genes and genomes on the Drosophila phylogeny.</title>
        <authorList>
            <consortium name="Drosophila 12 Genomes Consortium"/>
            <person name="Clark A.G."/>
            <person name="Eisen M.B."/>
            <person name="Smith D.R."/>
            <person name="Bergman C.M."/>
            <person name="Oliver B."/>
            <person name="Markow T.A."/>
            <person name="Kaufman T.C."/>
            <person name="Kellis M."/>
            <person name="Gelbart W."/>
            <person name="Iyer V.N."/>
            <person name="Pollard D.A."/>
            <person name="Sackton T.B."/>
            <person name="Larracuente A.M."/>
            <person name="Singh N.D."/>
            <person name="Abad J.P."/>
            <person name="Abt D.N."/>
            <person name="Adryan B."/>
            <person name="Aguade M."/>
            <person name="Akashi H."/>
            <person name="Anderson W.W."/>
            <person name="Aquadro C.F."/>
            <person name="Ardell D.H."/>
            <person name="Arguello R."/>
            <person name="Artieri C.G."/>
            <person name="Barbash D.A."/>
            <person name="Barker D."/>
            <person name="Barsanti P."/>
            <person name="Batterham P."/>
            <person name="Batzoglou S."/>
            <person name="Begun D."/>
            <person name="Bhutkar A."/>
            <person name="Blanco E."/>
            <person name="Bosak S.A."/>
            <person name="Bradley R.K."/>
            <person name="Brand A.D."/>
            <person name="Brent M.R."/>
            <person name="Brooks A.N."/>
            <person name="Brown R.H."/>
            <person name="Butlin R.K."/>
            <person name="Caggese C."/>
            <person name="Calvi B.R."/>
            <person name="Bernardo de Carvalho A."/>
            <person name="Caspi A."/>
            <person name="Castrezana S."/>
            <person name="Celniker S.E."/>
            <person name="Chang J.L."/>
            <person name="Chapple C."/>
            <person name="Chatterji S."/>
            <person name="Chinwalla A."/>
            <person name="Civetta A."/>
            <person name="Clifton S.W."/>
            <person name="Comeron J.M."/>
            <person name="Costello J.C."/>
            <person name="Coyne J.A."/>
            <person name="Daub J."/>
            <person name="David R.G."/>
            <person name="Delcher A.L."/>
            <person name="Delehaunty K."/>
            <person name="Do C.B."/>
            <person name="Ebling H."/>
            <person name="Edwards K."/>
            <person name="Eickbush T."/>
            <person name="Evans J.D."/>
            <person name="Filipski A."/>
            <person name="Findeiss S."/>
            <person name="Freyhult E."/>
            <person name="Fulton L."/>
            <person name="Fulton R."/>
            <person name="Garcia A.C."/>
            <person name="Gardiner A."/>
            <person name="Garfield D.A."/>
            <person name="Garvin B.E."/>
            <person name="Gibson G."/>
            <person name="Gilbert D."/>
            <person name="Gnerre S."/>
            <person name="Godfrey J."/>
            <person name="Good R."/>
            <person name="Gotea V."/>
            <person name="Gravely B."/>
            <person name="Greenberg A.J."/>
            <person name="Griffiths-Jones S."/>
            <person name="Gross S."/>
            <person name="Guigo R."/>
            <person name="Gustafson E.A."/>
            <person name="Haerty W."/>
            <person name="Hahn M.W."/>
            <person name="Halligan D.L."/>
            <person name="Halpern A.L."/>
            <person name="Halter G.M."/>
            <person name="Han M.V."/>
            <person name="Heger A."/>
            <person name="Hillier L."/>
            <person name="Hinrichs A.S."/>
            <person name="Holmes I."/>
            <person name="Hoskins R.A."/>
            <person name="Hubisz M.J."/>
            <person name="Hultmark D."/>
            <person name="Huntley M.A."/>
            <person name="Jaffe D.B."/>
            <person name="Jagadeeshan S."/>
            <person name="Jeck W.R."/>
            <person name="Johnson J."/>
            <person name="Jones C.D."/>
            <person name="Jordan W.C."/>
            <person name="Karpen G.H."/>
            <person name="Kataoka E."/>
            <person name="Keightley P.D."/>
            <person name="Kheradpour P."/>
            <person name="Kirkness E.F."/>
            <person name="Koerich L.B."/>
            <person name="Kristiansen K."/>
            <person name="Kudrna D."/>
            <person name="Kulathinal R.J."/>
            <person name="Kumar S."/>
            <person name="Kwok R."/>
            <person name="Lander E."/>
            <person name="Langley C.H."/>
            <person name="Lapoint R."/>
            <person name="Lazzaro B.P."/>
            <person name="Lee S.J."/>
            <person name="Levesque L."/>
            <person name="Li R."/>
            <person name="Lin C.F."/>
            <person name="Lin M.F."/>
            <person name="Lindblad-Toh K."/>
            <person name="Llopart A."/>
            <person name="Long M."/>
            <person name="Low L."/>
            <person name="Lozovsky E."/>
            <person name="Lu J."/>
            <person name="Luo M."/>
            <person name="Machado C.A."/>
            <person name="Makalowski W."/>
            <person name="Marzo M."/>
            <person name="Matsuda M."/>
            <person name="Matzkin L."/>
            <person name="McAllister B."/>
            <person name="McBride C.S."/>
            <person name="McKernan B."/>
            <person name="McKernan K."/>
            <person name="Mendez-Lago M."/>
            <person name="Minx P."/>
            <person name="Mollenhauer M.U."/>
            <person name="Montooth K."/>
            <person name="Mount S.M."/>
            <person name="Mu X."/>
            <person name="Myers E."/>
            <person name="Negre B."/>
            <person name="Newfeld S."/>
            <person name="Nielsen R."/>
            <person name="Noor M.A."/>
            <person name="O'Grady P."/>
            <person name="Pachter L."/>
            <person name="Papaceit M."/>
            <person name="Parisi M.J."/>
            <person name="Parisi M."/>
            <person name="Parts L."/>
            <person name="Pedersen J.S."/>
            <person name="Pesole G."/>
            <person name="Phillippy A.M."/>
            <person name="Ponting C.P."/>
            <person name="Pop M."/>
            <person name="Porcelli D."/>
            <person name="Powell J.R."/>
            <person name="Prohaska S."/>
            <person name="Pruitt K."/>
            <person name="Puig M."/>
            <person name="Quesneville H."/>
            <person name="Ram K.R."/>
            <person name="Rand D."/>
            <person name="Rasmussen M.D."/>
            <person name="Reed L.K."/>
            <person name="Reenan R."/>
            <person name="Reily A."/>
            <person name="Remington K.A."/>
            <person name="Rieger T.T."/>
            <person name="Ritchie M.G."/>
            <person name="Robin C."/>
            <person name="Rogers Y.H."/>
            <person name="Rohde C."/>
            <person name="Rozas J."/>
            <person name="Rubenfield M.J."/>
            <person name="Ruiz A."/>
            <person name="Russo S."/>
            <person name="Salzberg S.L."/>
            <person name="Sanchez-Gracia A."/>
            <person name="Saranga D.J."/>
            <person name="Sato H."/>
            <person name="Schaeffer S.W."/>
            <person name="Schatz M.C."/>
            <person name="Schlenke T."/>
            <person name="Schwartz R."/>
            <person name="Segarra C."/>
            <person name="Singh R.S."/>
            <person name="Sirot L."/>
            <person name="Sirota M."/>
            <person name="Sisneros N.B."/>
            <person name="Smith C.D."/>
            <person name="Smith T.F."/>
            <person name="Spieth J."/>
            <person name="Stage D.E."/>
            <person name="Stark A."/>
            <person name="Stephan W."/>
            <person name="Strausberg R.L."/>
            <person name="Strempel S."/>
            <person name="Sturgill D."/>
            <person name="Sutton G."/>
            <person name="Sutton G.G."/>
            <person name="Tao W."/>
            <person name="Teichmann S."/>
            <person name="Tobari Y.N."/>
            <person name="Tomimura Y."/>
            <person name="Tsolas J.M."/>
            <person name="Valente V.L."/>
            <person name="Venter E."/>
            <person name="Venter J.C."/>
            <person name="Vicario S."/>
            <person name="Vieira F.G."/>
            <person name="Vilella A.J."/>
            <person name="Villasante A."/>
            <person name="Walenz B."/>
            <person name="Wang J."/>
            <person name="Wasserman M."/>
            <person name="Watts T."/>
            <person name="Wilson D."/>
            <person name="Wilson R.K."/>
            <person name="Wing R.A."/>
            <person name="Wolfner M.F."/>
            <person name="Wong A."/>
            <person name="Wong G.K."/>
            <person name="Wu C.I."/>
            <person name="Wu G."/>
            <person name="Yamamoto D."/>
            <person name="Yang H.P."/>
            <person name="Yang S.P."/>
            <person name="Yorke J.A."/>
            <person name="Yoshida K."/>
            <person name="Zdobnov E."/>
            <person name="Zhang P."/>
            <person name="Zhang Y."/>
            <person name="Zimin A.V."/>
            <person name="Baldwin J."/>
            <person name="Abdouelleil A."/>
            <person name="Abdulkadir J."/>
            <person name="Abebe A."/>
            <person name="Abera B."/>
            <person name="Abreu J."/>
            <person name="Acer S.C."/>
            <person name="Aftuck L."/>
            <person name="Alexander A."/>
            <person name="An P."/>
            <person name="Anderson E."/>
            <person name="Anderson S."/>
            <person name="Arachi H."/>
            <person name="Azer M."/>
            <person name="Bachantsang P."/>
            <person name="Barry A."/>
            <person name="Bayul T."/>
            <person name="Berlin A."/>
            <person name="Bessette D."/>
            <person name="Bloom T."/>
            <person name="Blye J."/>
            <person name="Boguslavskiy L."/>
            <person name="Bonnet C."/>
            <person name="Boukhgalter B."/>
            <person name="Bourzgui I."/>
            <person name="Brown A."/>
            <person name="Cahill P."/>
            <person name="Channer S."/>
            <person name="Cheshatsang Y."/>
            <person name="Chuda L."/>
            <person name="Citroen M."/>
            <person name="Collymore A."/>
            <person name="Cooke P."/>
            <person name="Costello M."/>
            <person name="D'Aco K."/>
            <person name="Daza R."/>
            <person name="De Haan G."/>
            <person name="DeGray S."/>
            <person name="DeMaso C."/>
            <person name="Dhargay N."/>
            <person name="Dooley K."/>
            <person name="Dooley E."/>
            <person name="Doricent M."/>
            <person name="Dorje P."/>
            <person name="Dorjee K."/>
            <person name="Dupes A."/>
            <person name="Elong R."/>
            <person name="Falk J."/>
            <person name="Farina A."/>
            <person name="Faro S."/>
            <person name="Ferguson D."/>
            <person name="Fisher S."/>
            <person name="Foley C.D."/>
            <person name="Franke A."/>
            <person name="Friedrich D."/>
            <person name="Gadbois L."/>
            <person name="Gearin G."/>
            <person name="Gearin C.R."/>
            <person name="Giannoukos G."/>
            <person name="Goode T."/>
            <person name="Graham J."/>
            <person name="Grandbois E."/>
            <person name="Grewal S."/>
            <person name="Gyaltsen K."/>
            <person name="Hafez N."/>
            <person name="Hagos B."/>
            <person name="Hall J."/>
            <person name="Henson C."/>
            <person name="Hollinger A."/>
            <person name="Honan T."/>
            <person name="Huard M.D."/>
            <person name="Hughes L."/>
            <person name="Hurhula B."/>
            <person name="Husby M.E."/>
            <person name="Kamat A."/>
            <person name="Kanga B."/>
            <person name="Kashin S."/>
            <person name="Khazanovich D."/>
            <person name="Kisner P."/>
            <person name="Lance K."/>
            <person name="Lara M."/>
            <person name="Lee W."/>
            <person name="Lennon N."/>
            <person name="Letendre F."/>
            <person name="LeVine R."/>
            <person name="Lipovsky A."/>
            <person name="Liu X."/>
            <person name="Liu J."/>
            <person name="Liu S."/>
            <person name="Lokyitsang T."/>
            <person name="Lokyitsang Y."/>
            <person name="Lubonja R."/>
            <person name="Lui A."/>
            <person name="MacDonald P."/>
            <person name="Magnisalis V."/>
            <person name="Maru K."/>
            <person name="Matthews C."/>
            <person name="McCusker W."/>
            <person name="McDonough S."/>
            <person name="Mehta T."/>
            <person name="Meldrim J."/>
            <person name="Meneus L."/>
            <person name="Mihai O."/>
            <person name="Mihalev A."/>
            <person name="Mihova T."/>
            <person name="Mittelman R."/>
            <person name="Mlenga V."/>
            <person name="Montmayeur A."/>
            <person name="Mulrain L."/>
            <person name="Navidi A."/>
            <person name="Naylor J."/>
            <person name="Negash T."/>
            <person name="Nguyen T."/>
            <person name="Nguyen N."/>
            <person name="Nicol R."/>
            <person name="Norbu C."/>
            <person name="Norbu N."/>
            <person name="Novod N."/>
            <person name="O'Neill B."/>
            <person name="Osman S."/>
            <person name="Markiewicz E."/>
            <person name="Oyono O.L."/>
            <person name="Patti C."/>
            <person name="Phunkhang P."/>
            <person name="Pierre F."/>
            <person name="Priest M."/>
            <person name="Raghuraman S."/>
            <person name="Rege F."/>
            <person name="Reyes R."/>
            <person name="Rise C."/>
            <person name="Rogov P."/>
            <person name="Ross K."/>
            <person name="Ryan E."/>
            <person name="Settipalli S."/>
            <person name="Shea T."/>
            <person name="Sherpa N."/>
            <person name="Shi L."/>
            <person name="Shih D."/>
            <person name="Sparrow T."/>
            <person name="Spaulding J."/>
            <person name="Stalker J."/>
            <person name="Stange-Thomann N."/>
            <person name="Stavropoulos S."/>
            <person name="Stone C."/>
            <person name="Strader C."/>
            <person name="Tesfaye S."/>
            <person name="Thomson T."/>
            <person name="Thoulutsang Y."/>
            <person name="Thoulutsang D."/>
            <person name="Topham K."/>
            <person name="Topping I."/>
            <person name="Tsamla T."/>
            <person name="Vassiliev H."/>
            <person name="Vo A."/>
            <person name="Wangchuk T."/>
            <person name="Wangdi T."/>
            <person name="Weiand M."/>
            <person name="Wilkinson J."/>
            <person name="Wilson A."/>
            <person name="Yadav S."/>
            <person name="Young G."/>
            <person name="Yu Q."/>
            <person name="Zembek L."/>
            <person name="Zhong D."/>
            <person name="Zimmer A."/>
            <person name="Zwirko Z."/>
            <person name="Jaffe D.B."/>
            <person name="Alvarez P."/>
            <person name="Brockman W."/>
            <person name="Butler J."/>
            <person name="Chin C."/>
            <person name="Gnerre S."/>
            <person name="Grabherr M."/>
            <person name="Kleber M."/>
            <person name="Mauceli E."/>
            <person name="MacCallum I."/>
        </authorList>
    </citation>
    <scope>NUCLEOTIDE SEQUENCE [LARGE SCALE GENOMIC DNA]</scope>
    <source>
        <strain evidence="25">Tucson 14024-0371.13</strain>
    </source>
</reference>
<evidence type="ECO:0000256" key="4">
    <source>
        <dbReference type="ARBA" id="ARBA00022475"/>
    </source>
</evidence>
<evidence type="ECO:0000259" key="21">
    <source>
        <dbReference type="Pfam" id="PF01433"/>
    </source>
</evidence>
<dbReference type="HOGENOM" id="CLU_003705_2_0_1"/>
<dbReference type="InterPro" id="IPR027268">
    <property type="entry name" value="Peptidase_M4/M1_CTD_sf"/>
</dbReference>
<dbReference type="Gene3D" id="1.25.50.20">
    <property type="match status" value="1"/>
</dbReference>
<dbReference type="FunFam" id="1.10.390.10:FF:000013">
    <property type="entry name" value="Aminopeptidase N"/>
    <property type="match status" value="1"/>
</dbReference>
<feature type="active site" description="Proton acceptor" evidence="15">
    <location>
        <position position="355"/>
    </location>
</feature>
<evidence type="ECO:0000256" key="20">
    <source>
        <dbReference type="SAM" id="SignalP"/>
    </source>
</evidence>
<dbReference type="InterPro" id="IPR050344">
    <property type="entry name" value="Peptidase_M1_aminopeptidases"/>
</dbReference>
<feature type="binding site" evidence="16">
    <location>
        <position position="354"/>
    </location>
    <ligand>
        <name>Zn(2+)</name>
        <dbReference type="ChEBI" id="CHEBI:29105"/>
        <note>catalytic</note>
    </ligand>
</feature>
<dbReference type="EC" id="3.4.11.-" evidence="18"/>
<keyword evidence="3 18" id="KW-0031">Aminopeptidase</keyword>
<comment type="cofactor">
    <cofactor evidence="16 18">
        <name>Zn(2+)</name>
        <dbReference type="ChEBI" id="CHEBI:29105"/>
    </cofactor>
    <text evidence="16 18">Binds 1 zinc ion per subunit.</text>
</comment>
<keyword evidence="14" id="KW-0449">Lipoprotein</keyword>
<feature type="domain" description="Peptidase M1 membrane alanine aminopeptidase" evidence="21">
    <location>
        <begin position="296"/>
        <end position="506"/>
    </location>
</feature>
<dbReference type="KEGG" id="dan:6500816"/>
<feature type="site" description="Transition state stabilizer" evidence="17">
    <location>
        <position position="440"/>
    </location>
</feature>
<dbReference type="PANTHER" id="PTHR11533">
    <property type="entry name" value="PROTEASE M1 ZINC METALLOPROTEASE"/>
    <property type="match status" value="1"/>
</dbReference>
<evidence type="ECO:0000256" key="5">
    <source>
        <dbReference type="ARBA" id="ARBA00022622"/>
    </source>
</evidence>
<keyword evidence="7 16" id="KW-0479">Metal-binding</keyword>
<dbReference type="STRING" id="7217.B3LV63"/>
<organism evidence="24 25">
    <name type="scientific">Drosophila ananassae</name>
    <name type="common">Fruit fly</name>
    <dbReference type="NCBI Taxonomy" id="7217"/>
    <lineage>
        <taxon>Eukaryota</taxon>
        <taxon>Metazoa</taxon>
        <taxon>Ecdysozoa</taxon>
        <taxon>Arthropoda</taxon>
        <taxon>Hexapoda</taxon>
        <taxon>Insecta</taxon>
        <taxon>Pterygota</taxon>
        <taxon>Neoptera</taxon>
        <taxon>Endopterygota</taxon>
        <taxon>Diptera</taxon>
        <taxon>Brachycera</taxon>
        <taxon>Muscomorpha</taxon>
        <taxon>Ephydroidea</taxon>
        <taxon>Drosophilidae</taxon>
        <taxon>Drosophila</taxon>
        <taxon>Sophophora</taxon>
    </lineage>
</organism>
<dbReference type="GO" id="GO:0005615">
    <property type="term" value="C:extracellular space"/>
    <property type="evidence" value="ECO:0007669"/>
    <property type="project" value="TreeGrafter"/>
</dbReference>
<feature type="binding site" evidence="16">
    <location>
        <position position="377"/>
    </location>
    <ligand>
        <name>Zn(2+)</name>
        <dbReference type="ChEBI" id="CHEBI:29105"/>
        <note>catalytic</note>
    </ligand>
</feature>
<dbReference type="PRINTS" id="PR00756">
    <property type="entry name" value="ALADIPTASE"/>
</dbReference>
<evidence type="ECO:0000256" key="6">
    <source>
        <dbReference type="ARBA" id="ARBA00022670"/>
    </source>
</evidence>
<dbReference type="FunFam" id="2.60.40.1730:FF:000002">
    <property type="entry name" value="Aminopeptidase"/>
    <property type="match status" value="1"/>
</dbReference>
<evidence type="ECO:0000313" key="25">
    <source>
        <dbReference type="Proteomes" id="UP000007801"/>
    </source>
</evidence>
<feature type="compositionally biased region" description="Polar residues" evidence="19">
    <location>
        <begin position="31"/>
        <end position="43"/>
    </location>
</feature>
<gene>
    <name evidence="24" type="primary">Dana\GF18037</name>
    <name evidence="24" type="synonym">dana_GLEANR_19298</name>
    <name evidence="24" type="ORF">GF18037</name>
</gene>
<evidence type="ECO:0000259" key="22">
    <source>
        <dbReference type="Pfam" id="PF11838"/>
    </source>
</evidence>
<evidence type="ECO:0000256" key="3">
    <source>
        <dbReference type="ARBA" id="ARBA00022438"/>
    </source>
</evidence>
<sequence length="956" mass="108355">MWHISWILMVLAVSSLESLLIPPRPTLLESSQLEAGAQESTSPRLDDNSEENYRLPNNTAPEAYRIELWTDVHNGDREFYGTVQIDIEVLEESSEIKLHYRQTEGFEASIVSRDEVNSTEIPLNVTLDPQREFLVLTATETNTSFAANTKWTLTVNYNGTLRSDMAGFHRTSYTDDNGTERYLAATQFESTNARHAFPGYDEPARRANFTITIHHDPSYSAISNMPVNESASSLGVTAFQTTPKMSTYLVAFVVSDFGYTAGQLNDLQQRVFTQNGKVGQQEWAMWSGLVVESSLAGYFGIPFPLPKLDQAGIPGKGGAMENWGLATYGEQYMVWSKENSTIDLKTSIANIIGHEYAHMWFGDLVSIQWWTYLWLKEGFATLFSYESNDIAFPEWDTYQIYHVSDYNSALLNDASTSAVPMTHYVQTPNEISGRYNTFSYAKPSAVLYMFKNAWTDRVFRAGLNKYLTKNQYTSCDEWDLFAALQESADEHGLSLPTSVDNIFSSWSQKAGYPLLTVTRNYATGTFTVKQQRYLAVDDSNQITWYVPINFATASNPDYRNTSASHYLLNTTEVEISDVAIASEDWIIFNLKSAFYYRTLYDLENYDRIIDGLNNNHHKIHVRNRAQLLSDAYIFVTTGRLSHSVLLRLLTYLKYEDQYAPWSNANTVLTAYDRYLRGEDPNSFRQFVRNLVEPVLDRIGVHEIPGEHYLRNYLRNIIVSLACQVKSEVCLLQASNKLSEFLFNGTAIEPSLRTQVYCSGLRSPTDTVYDRVLSDLVASTDATDRSLFISSLGCSTISGQLDKFFKLSTTNSLSYSESTSLLNSAFTKSNEGLRESLSYLEENWYIYATGLNETNKHLDADLREMANYVVGEAEEKRLLALVEEIKLKGPQYLEDDLAAVIESRIQLNYDWLSVNRDPIMNWTADYIYPETSSGTSFKSSLAIMFVSALFALLASFV</sequence>
<dbReference type="Gene3D" id="1.10.390.10">
    <property type="entry name" value="Neutral Protease Domain 2"/>
    <property type="match status" value="1"/>
</dbReference>
<feature type="chain" id="PRO_5002791456" description="Aminopeptidase" evidence="20">
    <location>
        <begin position="19"/>
        <end position="956"/>
    </location>
</feature>
<dbReference type="Proteomes" id="UP000007801">
    <property type="component" value="Unassembled WGS sequence"/>
</dbReference>
<dbReference type="GO" id="GO:0006508">
    <property type="term" value="P:proteolysis"/>
    <property type="evidence" value="ECO:0007669"/>
    <property type="project" value="UniProtKB-KW"/>
</dbReference>
<dbReference type="GO" id="GO:0005737">
    <property type="term" value="C:cytoplasm"/>
    <property type="evidence" value="ECO:0007669"/>
    <property type="project" value="TreeGrafter"/>
</dbReference>
<protein>
    <recommendedName>
        <fullName evidence="18">Aminopeptidase</fullName>
        <ecNumber evidence="18">3.4.11.-</ecNumber>
    </recommendedName>
</protein>
<keyword evidence="5" id="KW-0336">GPI-anchor</keyword>
<evidence type="ECO:0000313" key="24">
    <source>
        <dbReference type="EMBL" id="EDV42535.1"/>
    </source>
</evidence>
<dbReference type="GO" id="GO:0043171">
    <property type="term" value="P:peptide catabolic process"/>
    <property type="evidence" value="ECO:0007669"/>
    <property type="project" value="TreeGrafter"/>
</dbReference>
<dbReference type="InterPro" id="IPR024571">
    <property type="entry name" value="ERAP1-like_C_dom"/>
</dbReference>
<evidence type="ECO:0000256" key="13">
    <source>
        <dbReference type="ARBA" id="ARBA00023180"/>
    </source>
</evidence>
<keyword evidence="8 20" id="KW-0732">Signal</keyword>
<evidence type="ECO:0000256" key="9">
    <source>
        <dbReference type="ARBA" id="ARBA00022801"/>
    </source>
</evidence>
<dbReference type="SUPFAM" id="SSF63737">
    <property type="entry name" value="Leukotriene A4 hydrolase N-terminal domain"/>
    <property type="match status" value="1"/>
</dbReference>
<keyword evidence="9 18" id="KW-0378">Hydrolase</keyword>
<dbReference type="InParanoid" id="B3LV63"/>
<evidence type="ECO:0000256" key="2">
    <source>
        <dbReference type="ARBA" id="ARBA00010136"/>
    </source>
</evidence>
<dbReference type="InterPro" id="IPR034016">
    <property type="entry name" value="M1_APN-typ"/>
</dbReference>
<evidence type="ECO:0000256" key="8">
    <source>
        <dbReference type="ARBA" id="ARBA00022729"/>
    </source>
</evidence>
<feature type="domain" description="ERAP1-like C-terminal" evidence="22">
    <location>
        <begin position="585"/>
        <end position="847"/>
    </location>
</feature>
<dbReference type="GeneID" id="6500816"/>
<dbReference type="InterPro" id="IPR001930">
    <property type="entry name" value="Peptidase_M1"/>
</dbReference>
<comment type="subcellular location">
    <subcellularLocation>
        <location evidence="1">Cell membrane</location>
        <topology evidence="1">Lipid-anchor</topology>
        <topology evidence="1">GPI-anchor</topology>
    </subcellularLocation>
</comment>
<dbReference type="AlphaFoldDB" id="B3LV63"/>
<dbReference type="FunFam" id="2.60.40.1910:FF:000008">
    <property type="entry name" value="Aminopeptidase"/>
    <property type="match status" value="1"/>
</dbReference>
<keyword evidence="12" id="KW-0472">Membrane</keyword>
<feature type="compositionally biased region" description="Basic and acidic residues" evidence="19">
    <location>
        <begin position="44"/>
        <end position="53"/>
    </location>
</feature>
<comment type="similarity">
    <text evidence="2 18">Belongs to the peptidase M1 family.</text>
</comment>
<feature type="domain" description="Aminopeptidase N-like N-terminal" evidence="23">
    <location>
        <begin position="61"/>
        <end position="249"/>
    </location>
</feature>
<keyword evidence="10 16" id="KW-0862">Zinc</keyword>
<dbReference type="SUPFAM" id="SSF55486">
    <property type="entry name" value="Metalloproteases ('zincins'), catalytic domain"/>
    <property type="match status" value="1"/>
</dbReference>
<keyword evidence="11 18" id="KW-0482">Metalloprotease</keyword>
<name>B3LV63_DROAN</name>
<feature type="binding site" evidence="16">
    <location>
        <position position="358"/>
    </location>
    <ligand>
        <name>Zn(2+)</name>
        <dbReference type="ChEBI" id="CHEBI:29105"/>
        <note>catalytic</note>
    </ligand>
</feature>
<dbReference type="GO" id="GO:0008270">
    <property type="term" value="F:zinc ion binding"/>
    <property type="evidence" value="ECO:0007669"/>
    <property type="project" value="UniProtKB-UniRule"/>
</dbReference>
<evidence type="ECO:0000256" key="14">
    <source>
        <dbReference type="ARBA" id="ARBA00023288"/>
    </source>
</evidence>